<dbReference type="InterPro" id="IPR002794">
    <property type="entry name" value="DUF92_TMEM19"/>
</dbReference>
<feature type="transmembrane region" description="Helical" evidence="6">
    <location>
        <begin position="184"/>
        <end position="205"/>
    </location>
</feature>
<keyword evidence="5 6" id="KW-0472">Membrane</keyword>
<evidence type="ECO:0000313" key="8">
    <source>
        <dbReference type="Proteomes" id="UP000614469"/>
    </source>
</evidence>
<evidence type="ECO:0000256" key="4">
    <source>
        <dbReference type="ARBA" id="ARBA00022989"/>
    </source>
</evidence>
<comment type="subcellular location">
    <subcellularLocation>
        <location evidence="1">Membrane</location>
        <topology evidence="1">Multi-pass membrane protein</topology>
    </subcellularLocation>
</comment>
<comment type="caution">
    <text evidence="7">The sequence shown here is derived from an EMBL/GenBank/DDBJ whole genome shotgun (WGS) entry which is preliminary data.</text>
</comment>
<evidence type="ECO:0000256" key="1">
    <source>
        <dbReference type="ARBA" id="ARBA00004141"/>
    </source>
</evidence>
<proteinExistence type="inferred from homology"/>
<sequence>MPKLFLGFIFALIISILAYKAKSLDKSGAIAATLEGTLIFGLGGWEWAILLLTFFISSSALSKMFKKRKAHLQEKFDKGSRRDAMQVFGNGGLAALFAALHFFYSDALWPWLGFAAALAAVNADTWATELGVLAKSQPRLISNLRQKVEKGTSGGVSVTGTLASLAGAALIGILAGLFSSSGSIFPIFMLITLAGLLGALFDSLLGATIQAIYYCPICEKETERHPLHLCGSETRYFRGWKWLTNDWVNFACAGFGVLVAFTSLLL</sequence>
<evidence type="ECO:0000256" key="6">
    <source>
        <dbReference type="SAM" id="Phobius"/>
    </source>
</evidence>
<accession>A0A8J6NHS7</accession>
<evidence type="ECO:0000313" key="7">
    <source>
        <dbReference type="EMBL" id="MBC8334175.1"/>
    </source>
</evidence>
<evidence type="ECO:0000256" key="2">
    <source>
        <dbReference type="ARBA" id="ARBA00009012"/>
    </source>
</evidence>
<dbReference type="Proteomes" id="UP000614469">
    <property type="component" value="Unassembled WGS sequence"/>
</dbReference>
<evidence type="ECO:0000256" key="3">
    <source>
        <dbReference type="ARBA" id="ARBA00022692"/>
    </source>
</evidence>
<reference evidence="7 8" key="1">
    <citation type="submission" date="2020-08" db="EMBL/GenBank/DDBJ databases">
        <title>Bridging the membrane lipid divide: bacteria of the FCB group superphylum have the potential to synthesize archaeal ether lipids.</title>
        <authorList>
            <person name="Villanueva L."/>
            <person name="Von Meijenfeldt F.A.B."/>
            <person name="Westbye A.B."/>
            <person name="Yadav S."/>
            <person name="Hopmans E.C."/>
            <person name="Dutilh B.E."/>
            <person name="Sinninghe Damste J.S."/>
        </authorList>
    </citation>
    <scope>NUCLEOTIDE SEQUENCE [LARGE SCALE GENOMIC DNA]</scope>
    <source>
        <strain evidence="7">NIOZ-UU36</strain>
    </source>
</reference>
<dbReference type="Pfam" id="PF01940">
    <property type="entry name" value="DUF92"/>
    <property type="match status" value="1"/>
</dbReference>
<dbReference type="PANTHER" id="PTHR13353">
    <property type="entry name" value="TRANSMEMBRANE PROTEIN 19"/>
    <property type="match status" value="1"/>
</dbReference>
<feature type="transmembrane region" description="Helical" evidence="6">
    <location>
        <begin position="247"/>
        <end position="265"/>
    </location>
</feature>
<feature type="transmembrane region" description="Helical" evidence="6">
    <location>
        <begin position="83"/>
        <end position="104"/>
    </location>
</feature>
<evidence type="ECO:0000256" key="5">
    <source>
        <dbReference type="ARBA" id="ARBA00023136"/>
    </source>
</evidence>
<organism evidence="7 8">
    <name type="scientific">Candidatus Desulfolinea nitratireducens</name>
    <dbReference type="NCBI Taxonomy" id="2841698"/>
    <lineage>
        <taxon>Bacteria</taxon>
        <taxon>Bacillati</taxon>
        <taxon>Chloroflexota</taxon>
        <taxon>Anaerolineae</taxon>
        <taxon>Anaerolineales</taxon>
        <taxon>Anaerolineales incertae sedis</taxon>
        <taxon>Candidatus Desulfolinea</taxon>
    </lineage>
</organism>
<name>A0A8J6NHS7_9CHLR</name>
<dbReference type="AlphaFoldDB" id="A0A8J6NHS7"/>
<dbReference type="PANTHER" id="PTHR13353:SF5">
    <property type="entry name" value="TRANSMEMBRANE PROTEIN 19"/>
    <property type="match status" value="1"/>
</dbReference>
<dbReference type="GO" id="GO:0016020">
    <property type="term" value="C:membrane"/>
    <property type="evidence" value="ECO:0007669"/>
    <property type="project" value="UniProtKB-SubCell"/>
</dbReference>
<dbReference type="EMBL" id="JACNJN010000052">
    <property type="protein sequence ID" value="MBC8334175.1"/>
    <property type="molecule type" value="Genomic_DNA"/>
</dbReference>
<keyword evidence="3 6" id="KW-0812">Transmembrane</keyword>
<feature type="transmembrane region" description="Helical" evidence="6">
    <location>
        <begin position="155"/>
        <end position="178"/>
    </location>
</feature>
<comment type="similarity">
    <text evidence="2">Belongs to the TMEM19 family.</text>
</comment>
<feature type="transmembrane region" description="Helical" evidence="6">
    <location>
        <begin position="110"/>
        <end position="134"/>
    </location>
</feature>
<keyword evidence="4 6" id="KW-1133">Transmembrane helix</keyword>
<feature type="transmembrane region" description="Helical" evidence="6">
    <location>
        <begin position="42"/>
        <end position="62"/>
    </location>
</feature>
<gene>
    <name evidence="7" type="ORF">H8E29_02830</name>
</gene>
<protein>
    <submittedName>
        <fullName evidence="7">DUF92 domain-containing protein</fullName>
    </submittedName>
</protein>